<keyword evidence="2" id="KW-0560">Oxidoreductase</keyword>
<reference evidence="5" key="1">
    <citation type="submission" date="2019-08" db="EMBL/GenBank/DDBJ databases">
        <title>The genome of the North American firefly Photinus pyralis.</title>
        <authorList>
            <consortium name="Photinus pyralis genome working group"/>
            <person name="Fallon T.R."/>
            <person name="Sander Lower S.E."/>
            <person name="Weng J.-K."/>
        </authorList>
    </citation>
    <scope>NUCLEOTIDE SEQUENCE</scope>
    <source>
        <strain evidence="5">TRF0915ILg1</strain>
        <tissue evidence="5">Whole body</tissue>
    </source>
</reference>
<dbReference type="OrthoDB" id="4951845at2759"/>
<dbReference type="SUPFAM" id="SSF47616">
    <property type="entry name" value="GST C-terminal domain-like"/>
    <property type="match status" value="1"/>
</dbReference>
<evidence type="ECO:0000313" key="6">
    <source>
        <dbReference type="Proteomes" id="UP000801492"/>
    </source>
</evidence>
<name>A0A8K0CWA5_IGNLU</name>
<dbReference type="PANTHER" id="PTHR43968:SF6">
    <property type="entry name" value="GLUTATHIONE S-TRANSFERASE OMEGA"/>
    <property type="match status" value="1"/>
</dbReference>
<proteinExistence type="inferred from homology"/>
<sequence length="240" mass="27977">MSKIHLAKGSTQPPKVEGKLRLYSMEFCPFAERPRLILLAKNLPHDIVNVHLKNKPDWIFDLHPEGKVPALDTGSEVVIESLDVCDYLDEKYPEPPLYPQDKERREQDKQLIKEFDELIVFYYKAVYNENGDSYEKHLQNLLPRVQKLEDELKKRGTYFGGDKPNMVDYMIWPWGERAALIPMAFQEKLPDENAFPALYSWCKAMHSQKAVQQTVTSAERLFKLQQQYLQGPDAVDYESI</sequence>
<dbReference type="FunFam" id="1.20.1050.10:FF:000009">
    <property type="entry name" value="Glutathione S-transferase omega-1"/>
    <property type="match status" value="1"/>
</dbReference>
<dbReference type="GO" id="GO:0004364">
    <property type="term" value="F:glutathione transferase activity"/>
    <property type="evidence" value="ECO:0007669"/>
    <property type="project" value="InterPro"/>
</dbReference>
<dbReference type="InterPro" id="IPR005442">
    <property type="entry name" value="GST_omega"/>
</dbReference>
<comment type="similarity">
    <text evidence="1">Belongs to the GST superfamily. Omega family.</text>
</comment>
<dbReference type="InterPro" id="IPR050983">
    <property type="entry name" value="GST_Omega/HSP26"/>
</dbReference>
<dbReference type="Pfam" id="PF13417">
    <property type="entry name" value="GST_N_3"/>
    <property type="match status" value="1"/>
</dbReference>
<dbReference type="GO" id="GO:0045174">
    <property type="term" value="F:glutathione dehydrogenase (ascorbate) activity"/>
    <property type="evidence" value="ECO:0007669"/>
    <property type="project" value="TreeGrafter"/>
</dbReference>
<dbReference type="InterPro" id="IPR040079">
    <property type="entry name" value="Glutathione_S-Trfase"/>
</dbReference>
<dbReference type="InterPro" id="IPR004045">
    <property type="entry name" value="Glutathione_S-Trfase_N"/>
</dbReference>
<dbReference type="SUPFAM" id="SSF52833">
    <property type="entry name" value="Thioredoxin-like"/>
    <property type="match status" value="1"/>
</dbReference>
<dbReference type="SFLD" id="SFLDS00019">
    <property type="entry name" value="Glutathione_Transferase_(cytos"/>
    <property type="match status" value="1"/>
</dbReference>
<dbReference type="FunFam" id="3.40.30.10:FF:000123">
    <property type="entry name" value="Glutathione transferase o1"/>
    <property type="match status" value="1"/>
</dbReference>
<dbReference type="Gene3D" id="1.20.1050.10">
    <property type="match status" value="1"/>
</dbReference>
<dbReference type="Pfam" id="PF13410">
    <property type="entry name" value="GST_C_2"/>
    <property type="match status" value="1"/>
</dbReference>
<protein>
    <submittedName>
        <fullName evidence="5">Uncharacterized protein</fullName>
    </submittedName>
</protein>
<dbReference type="Proteomes" id="UP000801492">
    <property type="component" value="Unassembled WGS sequence"/>
</dbReference>
<dbReference type="GO" id="GO:0006749">
    <property type="term" value="P:glutathione metabolic process"/>
    <property type="evidence" value="ECO:0007669"/>
    <property type="project" value="TreeGrafter"/>
</dbReference>
<dbReference type="PROSITE" id="PS50405">
    <property type="entry name" value="GST_CTER"/>
    <property type="match status" value="1"/>
</dbReference>
<evidence type="ECO:0000259" key="3">
    <source>
        <dbReference type="PROSITE" id="PS50404"/>
    </source>
</evidence>
<dbReference type="PANTHER" id="PTHR43968">
    <property type="match status" value="1"/>
</dbReference>
<dbReference type="PRINTS" id="PR01625">
    <property type="entry name" value="GSTRNSFRASEO"/>
</dbReference>
<dbReference type="GO" id="GO:0005737">
    <property type="term" value="C:cytoplasm"/>
    <property type="evidence" value="ECO:0007669"/>
    <property type="project" value="InterPro"/>
</dbReference>
<dbReference type="InterPro" id="IPR010987">
    <property type="entry name" value="Glutathione-S-Trfase_C-like"/>
</dbReference>
<dbReference type="EMBL" id="VTPC01006414">
    <property type="protein sequence ID" value="KAF2894923.1"/>
    <property type="molecule type" value="Genomic_DNA"/>
</dbReference>
<gene>
    <name evidence="5" type="ORF">ILUMI_11245</name>
</gene>
<evidence type="ECO:0000313" key="5">
    <source>
        <dbReference type="EMBL" id="KAF2894923.1"/>
    </source>
</evidence>
<dbReference type="InterPro" id="IPR036249">
    <property type="entry name" value="Thioredoxin-like_sf"/>
</dbReference>
<evidence type="ECO:0000259" key="4">
    <source>
        <dbReference type="PROSITE" id="PS50405"/>
    </source>
</evidence>
<evidence type="ECO:0000256" key="1">
    <source>
        <dbReference type="ARBA" id="ARBA00011067"/>
    </source>
</evidence>
<keyword evidence="6" id="KW-1185">Reference proteome</keyword>
<organism evidence="5 6">
    <name type="scientific">Ignelater luminosus</name>
    <name type="common">Cucubano</name>
    <name type="synonym">Pyrophorus luminosus</name>
    <dbReference type="NCBI Taxonomy" id="2038154"/>
    <lineage>
        <taxon>Eukaryota</taxon>
        <taxon>Metazoa</taxon>
        <taxon>Ecdysozoa</taxon>
        <taxon>Arthropoda</taxon>
        <taxon>Hexapoda</taxon>
        <taxon>Insecta</taxon>
        <taxon>Pterygota</taxon>
        <taxon>Neoptera</taxon>
        <taxon>Endopterygota</taxon>
        <taxon>Coleoptera</taxon>
        <taxon>Polyphaga</taxon>
        <taxon>Elateriformia</taxon>
        <taxon>Elateroidea</taxon>
        <taxon>Elateridae</taxon>
        <taxon>Agrypninae</taxon>
        <taxon>Pyrophorini</taxon>
        <taxon>Ignelater</taxon>
    </lineage>
</organism>
<dbReference type="PROSITE" id="PS50404">
    <property type="entry name" value="GST_NTER"/>
    <property type="match status" value="1"/>
</dbReference>
<evidence type="ECO:0000256" key="2">
    <source>
        <dbReference type="ARBA" id="ARBA00023002"/>
    </source>
</evidence>
<dbReference type="SFLD" id="SFLDG00358">
    <property type="entry name" value="Main_(cytGST)"/>
    <property type="match status" value="1"/>
</dbReference>
<accession>A0A8K0CWA5</accession>
<dbReference type="AlphaFoldDB" id="A0A8K0CWA5"/>
<comment type="caution">
    <text evidence="5">The sequence shown here is derived from an EMBL/GenBank/DDBJ whole genome shotgun (WGS) entry which is preliminary data.</text>
</comment>
<feature type="domain" description="GST C-terminal" evidence="4">
    <location>
        <begin position="101"/>
        <end position="229"/>
    </location>
</feature>
<dbReference type="InterPro" id="IPR036282">
    <property type="entry name" value="Glutathione-S-Trfase_C_sf"/>
</dbReference>
<dbReference type="Gene3D" id="3.40.30.10">
    <property type="entry name" value="Glutaredoxin"/>
    <property type="match status" value="1"/>
</dbReference>
<feature type="domain" description="GST N-terminal" evidence="3">
    <location>
        <begin position="18"/>
        <end position="96"/>
    </location>
</feature>